<dbReference type="Proteomes" id="UP000632222">
    <property type="component" value="Unassembled WGS sequence"/>
</dbReference>
<dbReference type="PANTHER" id="PTHR43436:SF1">
    <property type="entry name" value="TRANSCRIPTIONAL REGULATORY PROTEIN"/>
    <property type="match status" value="1"/>
</dbReference>
<feature type="domain" description="HTH araC/xylS-type" evidence="3">
    <location>
        <begin position="197"/>
        <end position="295"/>
    </location>
</feature>
<dbReference type="RefSeq" id="WP_189004275.1">
    <property type="nucleotide sequence ID" value="NZ_BMOD01000014.1"/>
</dbReference>
<dbReference type="Pfam" id="PF06719">
    <property type="entry name" value="AraC_N"/>
    <property type="match status" value="1"/>
</dbReference>
<keyword evidence="1" id="KW-0805">Transcription regulation</keyword>
<name>A0ABQ2D2X3_9DEIO</name>
<proteinExistence type="predicted"/>
<comment type="caution">
    <text evidence="4">The sequence shown here is derived from an EMBL/GenBank/DDBJ whole genome shotgun (WGS) entry which is preliminary data.</text>
</comment>
<protein>
    <submittedName>
        <fullName evidence="4">AraC family transcriptional regulator</fullName>
    </submittedName>
</protein>
<dbReference type="Pfam" id="PF12833">
    <property type="entry name" value="HTH_18"/>
    <property type="match status" value="1"/>
</dbReference>
<reference evidence="5" key="1">
    <citation type="journal article" date="2019" name="Int. J. Syst. Evol. Microbiol.">
        <title>The Global Catalogue of Microorganisms (GCM) 10K type strain sequencing project: providing services to taxonomists for standard genome sequencing and annotation.</title>
        <authorList>
            <consortium name="The Broad Institute Genomics Platform"/>
            <consortium name="The Broad Institute Genome Sequencing Center for Infectious Disease"/>
            <person name="Wu L."/>
            <person name="Ma J."/>
        </authorList>
    </citation>
    <scope>NUCLEOTIDE SEQUENCE [LARGE SCALE GENOMIC DNA]</scope>
    <source>
        <strain evidence="5">JCM 14370</strain>
    </source>
</reference>
<organism evidence="4 5">
    <name type="scientific">Deinococcus roseus</name>
    <dbReference type="NCBI Taxonomy" id="392414"/>
    <lineage>
        <taxon>Bacteria</taxon>
        <taxon>Thermotogati</taxon>
        <taxon>Deinococcota</taxon>
        <taxon>Deinococci</taxon>
        <taxon>Deinococcales</taxon>
        <taxon>Deinococcaceae</taxon>
        <taxon>Deinococcus</taxon>
    </lineage>
</organism>
<sequence>MEVEAHQNSAQALTDQVLRRTGWAEDVTTLWPALTLHRRVRPTPEAPCLYQPNVTVVLSGQKRVVLAVEQFLMTPGHFLLTSANLPVTPQIVEASPNHPFLAVMLMLDLNALAAFLLNHDLPAPSKRPSQRAIALGATSPELLDAFRRLVALLDTPGDLPVLAPLIEQEILYRLLCTPQGERLRDMAAASGHSHRLSRALRWLERHFRDPLNITDLAEHVGMSPSAFHRLFKDITAMSPLQYQKTLRLSEAQRLMLTQDMDAARAAFEVGYVSPSQFSREYRRQFGVSPISHVATLRETD</sequence>
<evidence type="ECO:0000313" key="5">
    <source>
        <dbReference type="Proteomes" id="UP000632222"/>
    </source>
</evidence>
<evidence type="ECO:0000259" key="3">
    <source>
        <dbReference type="PROSITE" id="PS01124"/>
    </source>
</evidence>
<gene>
    <name evidence="4" type="ORF">GCM10008938_32700</name>
</gene>
<evidence type="ECO:0000313" key="4">
    <source>
        <dbReference type="EMBL" id="GGJ43887.1"/>
    </source>
</evidence>
<dbReference type="InterPro" id="IPR009594">
    <property type="entry name" value="Tscrpt_reg_HTH_AraC_N"/>
</dbReference>
<dbReference type="InterPro" id="IPR009057">
    <property type="entry name" value="Homeodomain-like_sf"/>
</dbReference>
<dbReference type="SUPFAM" id="SSF46689">
    <property type="entry name" value="Homeodomain-like"/>
    <property type="match status" value="2"/>
</dbReference>
<evidence type="ECO:0000256" key="2">
    <source>
        <dbReference type="ARBA" id="ARBA00023163"/>
    </source>
</evidence>
<evidence type="ECO:0000256" key="1">
    <source>
        <dbReference type="ARBA" id="ARBA00023015"/>
    </source>
</evidence>
<dbReference type="PANTHER" id="PTHR43436">
    <property type="entry name" value="ARAC-FAMILY TRANSCRIPTIONAL REGULATOR"/>
    <property type="match status" value="1"/>
</dbReference>
<dbReference type="PROSITE" id="PS01124">
    <property type="entry name" value="HTH_ARAC_FAMILY_2"/>
    <property type="match status" value="1"/>
</dbReference>
<accession>A0ABQ2D2X3</accession>
<keyword evidence="5" id="KW-1185">Reference proteome</keyword>
<dbReference type="EMBL" id="BMOD01000014">
    <property type="protein sequence ID" value="GGJ43887.1"/>
    <property type="molecule type" value="Genomic_DNA"/>
</dbReference>
<keyword evidence="2" id="KW-0804">Transcription</keyword>
<dbReference type="SMART" id="SM00342">
    <property type="entry name" value="HTH_ARAC"/>
    <property type="match status" value="1"/>
</dbReference>
<dbReference type="Gene3D" id="1.10.10.60">
    <property type="entry name" value="Homeodomain-like"/>
    <property type="match status" value="2"/>
</dbReference>
<dbReference type="InterPro" id="IPR018060">
    <property type="entry name" value="HTH_AraC"/>
</dbReference>